<evidence type="ECO:0000313" key="3">
    <source>
        <dbReference type="Proteomes" id="UP001479436"/>
    </source>
</evidence>
<dbReference type="SUPFAM" id="SSF49723">
    <property type="entry name" value="Lipase/lipooxygenase domain (PLAT/LH2 domain)"/>
    <property type="match status" value="1"/>
</dbReference>
<dbReference type="Proteomes" id="UP001479436">
    <property type="component" value="Unassembled WGS sequence"/>
</dbReference>
<comment type="caution">
    <text evidence="2">The sequence shown here is derived from an EMBL/GenBank/DDBJ whole genome shotgun (WGS) entry which is preliminary data.</text>
</comment>
<name>A0ABR2WJ01_9FUNG</name>
<gene>
    <name evidence="2" type="ORF">K7432_013589</name>
</gene>
<dbReference type="EMBL" id="JASJQH010001368">
    <property type="protein sequence ID" value="KAK9761488.1"/>
    <property type="molecule type" value="Genomic_DNA"/>
</dbReference>
<dbReference type="InterPro" id="IPR036392">
    <property type="entry name" value="PLAT/LH2_dom_sf"/>
</dbReference>
<feature type="compositionally biased region" description="Polar residues" evidence="1">
    <location>
        <begin position="146"/>
        <end position="171"/>
    </location>
</feature>
<dbReference type="Gene3D" id="2.60.60.20">
    <property type="entry name" value="PLAT/LH2 domain"/>
    <property type="match status" value="1"/>
</dbReference>
<proteinExistence type="predicted"/>
<sequence>MQITIVTGKNSLAPWYHFDGAGTWGRVSLQLGDFRPGSYYVRVYPLESLLRHSFGRGDTDSFFIDVAGVFKPSQIRHFAIKFEKFGIFKDSWVLDGIEFKLDGKIIYKKSNQLAVLDGKNTTFEDELDINNPKIEPNPPTPDKKIPNNSGKKSTPTNSVIPMAGQSQVKVA</sequence>
<feature type="region of interest" description="Disordered" evidence="1">
    <location>
        <begin position="129"/>
        <end position="171"/>
    </location>
</feature>
<evidence type="ECO:0000256" key="1">
    <source>
        <dbReference type="SAM" id="MobiDB-lite"/>
    </source>
</evidence>
<reference evidence="2 3" key="1">
    <citation type="submission" date="2023-04" db="EMBL/GenBank/DDBJ databases">
        <title>Genome of Basidiobolus ranarum AG-B5.</title>
        <authorList>
            <person name="Stajich J.E."/>
            <person name="Carter-House D."/>
            <person name="Gryganskyi A."/>
        </authorList>
    </citation>
    <scope>NUCLEOTIDE SEQUENCE [LARGE SCALE GENOMIC DNA]</scope>
    <source>
        <strain evidence="2 3">AG-B5</strain>
    </source>
</reference>
<protein>
    <submittedName>
        <fullName evidence="2">Uncharacterized protein</fullName>
    </submittedName>
</protein>
<accession>A0ABR2WJ01</accession>
<keyword evidence="3" id="KW-1185">Reference proteome</keyword>
<evidence type="ECO:0000313" key="2">
    <source>
        <dbReference type="EMBL" id="KAK9761488.1"/>
    </source>
</evidence>
<organism evidence="2 3">
    <name type="scientific">Basidiobolus ranarum</name>
    <dbReference type="NCBI Taxonomy" id="34480"/>
    <lineage>
        <taxon>Eukaryota</taxon>
        <taxon>Fungi</taxon>
        <taxon>Fungi incertae sedis</taxon>
        <taxon>Zoopagomycota</taxon>
        <taxon>Entomophthoromycotina</taxon>
        <taxon>Basidiobolomycetes</taxon>
        <taxon>Basidiobolales</taxon>
        <taxon>Basidiobolaceae</taxon>
        <taxon>Basidiobolus</taxon>
    </lineage>
</organism>